<name>A0A5P8VYV9_9NOSO</name>
<proteinExistence type="predicted"/>
<dbReference type="EMBL" id="CP045226">
    <property type="protein sequence ID" value="QFS44999.1"/>
    <property type="molecule type" value="Genomic_DNA"/>
</dbReference>
<sequence length="38" mass="4521">MDLEEYFAHIEFEQINYWVRERLIDAIALFSSWSGALG</sequence>
<organism evidence="1 2">
    <name type="scientific">Nostoc sphaeroides CCNUC1</name>
    <dbReference type="NCBI Taxonomy" id="2653204"/>
    <lineage>
        <taxon>Bacteria</taxon>
        <taxon>Bacillati</taxon>
        <taxon>Cyanobacteriota</taxon>
        <taxon>Cyanophyceae</taxon>
        <taxon>Nostocales</taxon>
        <taxon>Nostocaceae</taxon>
        <taxon>Nostoc</taxon>
    </lineage>
</organism>
<dbReference type="AlphaFoldDB" id="A0A5P8VYV9"/>
<keyword evidence="2" id="KW-1185">Reference proteome</keyword>
<accession>A0A5P8VYV9</accession>
<evidence type="ECO:0000313" key="2">
    <source>
        <dbReference type="Proteomes" id="UP000326678"/>
    </source>
</evidence>
<evidence type="ECO:0000313" key="1">
    <source>
        <dbReference type="EMBL" id="QFS44999.1"/>
    </source>
</evidence>
<gene>
    <name evidence="1" type="ORF">GXM_02474</name>
</gene>
<reference evidence="1 2" key="1">
    <citation type="submission" date="2019-10" db="EMBL/GenBank/DDBJ databases">
        <title>Genomic and transcriptomic insights into the perfect genentic adaptation of a filamentous nitrogen-fixing cyanobacterium to rice fields.</title>
        <authorList>
            <person name="Chen Z."/>
        </authorList>
    </citation>
    <scope>NUCLEOTIDE SEQUENCE [LARGE SCALE GENOMIC DNA]</scope>
    <source>
        <strain evidence="1">CCNUC1</strain>
    </source>
</reference>
<dbReference type="Proteomes" id="UP000326678">
    <property type="component" value="Chromosome Gxm1"/>
</dbReference>
<protein>
    <submittedName>
        <fullName evidence="1">Uncharacterized protein</fullName>
    </submittedName>
</protein>
<dbReference type="KEGG" id="nsh:GXM_02474"/>